<evidence type="ECO:0000313" key="2">
    <source>
        <dbReference type="EMBL" id="MFC5746272.1"/>
    </source>
</evidence>
<keyword evidence="3" id="KW-1185">Reference proteome</keyword>
<dbReference type="Gene3D" id="3.40.630.30">
    <property type="match status" value="1"/>
</dbReference>
<gene>
    <name evidence="2" type="ORF">ACFPZN_11685</name>
</gene>
<dbReference type="RefSeq" id="WP_378281895.1">
    <property type="nucleotide sequence ID" value="NZ_JBHSON010000013.1"/>
</dbReference>
<proteinExistence type="predicted"/>
<dbReference type="Pfam" id="PF00583">
    <property type="entry name" value="Acetyltransf_1"/>
    <property type="match status" value="1"/>
</dbReference>
<dbReference type="InterPro" id="IPR016181">
    <property type="entry name" value="Acyl_CoA_acyltransferase"/>
</dbReference>
<name>A0ABW0ZU92_9ACTN</name>
<evidence type="ECO:0000313" key="3">
    <source>
        <dbReference type="Proteomes" id="UP001596074"/>
    </source>
</evidence>
<dbReference type="PROSITE" id="PS51186">
    <property type="entry name" value="GNAT"/>
    <property type="match status" value="1"/>
</dbReference>
<dbReference type="SUPFAM" id="SSF55729">
    <property type="entry name" value="Acyl-CoA N-acyltransferases (Nat)"/>
    <property type="match status" value="1"/>
</dbReference>
<sequence length="278" mass="30119">MSWDVSGNPEEFLAAAGGFLYADPVRNTVLLTVTETLRVRGVHVYGDLDPSFGWWRSGTGEVRGAFVHTPPRAVQLSPMPEPAVRELVEVLPDEVTGLGAEAAVGQTFAAAWEHRTGRAGEVQLRERLYRLERLEAPRVPGEARLATSDDRRLLLAWLAAFREDAGLPHGVNPAVTDDKLDYGGYLLWVDGEPVSLAGRTRVVAGMARVAPVYTPLERRRLGYGGAVTAAATRAALDAGAREVVLFTDLANPTTNSLYPRLGYRPVADVLQFAFRGGS</sequence>
<evidence type="ECO:0000259" key="1">
    <source>
        <dbReference type="PROSITE" id="PS51186"/>
    </source>
</evidence>
<dbReference type="EMBL" id="JBHSON010000013">
    <property type="protein sequence ID" value="MFC5746272.1"/>
    <property type="molecule type" value="Genomic_DNA"/>
</dbReference>
<protein>
    <submittedName>
        <fullName evidence="2">GNAT family N-acetyltransferase</fullName>
    </submittedName>
</protein>
<dbReference type="Proteomes" id="UP001596074">
    <property type="component" value="Unassembled WGS sequence"/>
</dbReference>
<feature type="domain" description="N-acetyltransferase" evidence="1">
    <location>
        <begin position="141"/>
        <end position="278"/>
    </location>
</feature>
<accession>A0ABW0ZU92</accession>
<reference evidence="3" key="1">
    <citation type="journal article" date="2019" name="Int. J. Syst. Evol. Microbiol.">
        <title>The Global Catalogue of Microorganisms (GCM) 10K type strain sequencing project: providing services to taxonomists for standard genome sequencing and annotation.</title>
        <authorList>
            <consortium name="The Broad Institute Genomics Platform"/>
            <consortium name="The Broad Institute Genome Sequencing Center for Infectious Disease"/>
            <person name="Wu L."/>
            <person name="Ma J."/>
        </authorList>
    </citation>
    <scope>NUCLEOTIDE SEQUENCE [LARGE SCALE GENOMIC DNA]</scope>
    <source>
        <strain evidence="3">KCTC 42087</strain>
    </source>
</reference>
<dbReference type="InterPro" id="IPR000182">
    <property type="entry name" value="GNAT_dom"/>
</dbReference>
<comment type="caution">
    <text evidence="2">The sequence shown here is derived from an EMBL/GenBank/DDBJ whole genome shotgun (WGS) entry which is preliminary data.</text>
</comment>
<organism evidence="2 3">
    <name type="scientific">Actinomadura rugatobispora</name>
    <dbReference type="NCBI Taxonomy" id="1994"/>
    <lineage>
        <taxon>Bacteria</taxon>
        <taxon>Bacillati</taxon>
        <taxon>Actinomycetota</taxon>
        <taxon>Actinomycetes</taxon>
        <taxon>Streptosporangiales</taxon>
        <taxon>Thermomonosporaceae</taxon>
        <taxon>Actinomadura</taxon>
    </lineage>
</organism>